<keyword evidence="3" id="KW-1185">Reference proteome</keyword>
<reference evidence="2 3" key="1">
    <citation type="journal article" date="2019" name="Int. J. Syst. Evol. Microbiol.">
        <title>The Global Catalogue of Microorganisms (GCM) 10K type strain sequencing project: providing services to taxonomists for standard genome sequencing and annotation.</title>
        <authorList>
            <consortium name="The Broad Institute Genomics Platform"/>
            <consortium name="The Broad Institute Genome Sequencing Center for Infectious Disease"/>
            <person name="Wu L."/>
            <person name="Ma J."/>
        </authorList>
    </citation>
    <scope>NUCLEOTIDE SEQUENCE [LARGE SCALE GENOMIC DNA]</scope>
    <source>
        <strain evidence="2 3">JCM 15896</strain>
    </source>
</reference>
<sequence length="156" mass="17965">MPTRIYTYSELNTDLLYAILRLRQQVFVIEQQSIYDDLDNLDQHALHLCWYNDAPQNLTGYIRLRLLKTDNTLKIERVVVALSQRGNKVAQGMMEVALQRAKELGVTKVKLSAQCEVIGFYRQWGFIEHGDVYDDGGIDHRDMVLTLPSTKSVFAD</sequence>
<evidence type="ECO:0000259" key="1">
    <source>
        <dbReference type="PROSITE" id="PS51186"/>
    </source>
</evidence>
<protein>
    <submittedName>
        <fullName evidence="2">GNAT family N-acetyltransferase</fullName>
    </submittedName>
</protein>
<organism evidence="2 3">
    <name type="scientific">Aliiglaciecola litoralis</name>
    <dbReference type="NCBI Taxonomy" id="582857"/>
    <lineage>
        <taxon>Bacteria</taxon>
        <taxon>Pseudomonadati</taxon>
        <taxon>Pseudomonadota</taxon>
        <taxon>Gammaproteobacteria</taxon>
        <taxon>Alteromonadales</taxon>
        <taxon>Alteromonadaceae</taxon>
        <taxon>Aliiglaciecola</taxon>
    </lineage>
</organism>
<accession>A0ABN1LNJ9</accession>
<dbReference type="InterPro" id="IPR016181">
    <property type="entry name" value="Acyl_CoA_acyltransferase"/>
</dbReference>
<gene>
    <name evidence="2" type="ORF">GCM10009114_27430</name>
</gene>
<comment type="caution">
    <text evidence="2">The sequence shown here is derived from an EMBL/GenBank/DDBJ whole genome shotgun (WGS) entry which is preliminary data.</text>
</comment>
<proteinExistence type="predicted"/>
<dbReference type="RefSeq" id="WP_343860906.1">
    <property type="nucleotide sequence ID" value="NZ_BAAAFD010000008.1"/>
</dbReference>
<name>A0ABN1LNJ9_9ALTE</name>
<evidence type="ECO:0000313" key="3">
    <source>
        <dbReference type="Proteomes" id="UP001500359"/>
    </source>
</evidence>
<feature type="domain" description="N-acetyltransferase" evidence="1">
    <location>
        <begin position="6"/>
        <end position="148"/>
    </location>
</feature>
<dbReference type="PROSITE" id="PS51186">
    <property type="entry name" value="GNAT"/>
    <property type="match status" value="1"/>
</dbReference>
<dbReference type="PANTHER" id="PTHR13355:SF11">
    <property type="entry name" value="GLUCOSAMINE 6-PHOSPHATE N-ACETYLTRANSFERASE"/>
    <property type="match status" value="1"/>
</dbReference>
<dbReference type="Proteomes" id="UP001500359">
    <property type="component" value="Unassembled WGS sequence"/>
</dbReference>
<evidence type="ECO:0000313" key="2">
    <source>
        <dbReference type="EMBL" id="GAA0858309.1"/>
    </source>
</evidence>
<dbReference type="InterPro" id="IPR039143">
    <property type="entry name" value="GNPNAT1-like"/>
</dbReference>
<dbReference type="Gene3D" id="3.40.630.30">
    <property type="match status" value="1"/>
</dbReference>
<dbReference type="CDD" id="cd04301">
    <property type="entry name" value="NAT_SF"/>
    <property type="match status" value="1"/>
</dbReference>
<dbReference type="EMBL" id="BAAAFD010000008">
    <property type="protein sequence ID" value="GAA0858309.1"/>
    <property type="molecule type" value="Genomic_DNA"/>
</dbReference>
<dbReference type="Pfam" id="PF13673">
    <property type="entry name" value="Acetyltransf_10"/>
    <property type="match status" value="1"/>
</dbReference>
<dbReference type="PANTHER" id="PTHR13355">
    <property type="entry name" value="GLUCOSAMINE 6-PHOSPHATE N-ACETYLTRANSFERASE"/>
    <property type="match status" value="1"/>
</dbReference>
<dbReference type="SUPFAM" id="SSF55729">
    <property type="entry name" value="Acyl-CoA N-acyltransferases (Nat)"/>
    <property type="match status" value="1"/>
</dbReference>
<dbReference type="InterPro" id="IPR000182">
    <property type="entry name" value="GNAT_dom"/>
</dbReference>